<evidence type="ECO:0000313" key="9">
    <source>
        <dbReference type="EMBL" id="UZJ25152.1"/>
    </source>
</evidence>
<name>A0ABY6P0G3_9NOCA</name>
<reference evidence="9" key="1">
    <citation type="submission" date="2022-10" db="EMBL/GenBank/DDBJ databases">
        <title>Rhodococcus sp.75.</title>
        <authorList>
            <person name="Sun M."/>
        </authorList>
    </citation>
    <scope>NUCLEOTIDE SEQUENCE</scope>
    <source>
        <strain evidence="9">75</strain>
    </source>
</reference>
<feature type="transmembrane region" description="Helical" evidence="8">
    <location>
        <begin position="140"/>
        <end position="161"/>
    </location>
</feature>
<gene>
    <name evidence="9" type="ORF">RHODO2019_01165</name>
</gene>
<keyword evidence="3 9" id="KW-0808">Transferase</keyword>
<evidence type="ECO:0000256" key="8">
    <source>
        <dbReference type="SAM" id="Phobius"/>
    </source>
</evidence>
<accession>A0ABY6P0G3</accession>
<dbReference type="PANTHER" id="PTHR30589:SF0">
    <property type="entry name" value="PHOSPHATIDYLGLYCEROL--PROLIPOPROTEIN DIACYLGLYCERYL TRANSFERASE"/>
    <property type="match status" value="1"/>
</dbReference>
<dbReference type="Pfam" id="PF01790">
    <property type="entry name" value="LGT"/>
    <property type="match status" value="1"/>
</dbReference>
<evidence type="ECO:0000256" key="7">
    <source>
        <dbReference type="SAM" id="MobiDB-lite"/>
    </source>
</evidence>
<comment type="similarity">
    <text evidence="1">Belongs to the Lgt family.</text>
</comment>
<evidence type="ECO:0000256" key="3">
    <source>
        <dbReference type="ARBA" id="ARBA00022679"/>
    </source>
</evidence>
<sequence>MLTAAAGGPLQAVEFTCAPLDDAQPRSLALTYTFDAAEDGDPYPVHLVLEGRRVPDPGTAPTTVDRFTSSASVAEVHPTSGRVSVTTRVKNIPAGTWEVTARPDPAQDNDPRVRSLPAGSATARTGFEPAMRSKAPGVRIGAWPTMVTLGAIAGVTLQLALARRAGLDVTAVLVVSLLACILGVVGAKVYAYFTEARATRNILTAGMCIQGFVLAAVATIVLGARTASIPLGELLDISVPGLLTGMAIGRLGCLLGGCCAGRPTASRWGIWATDRTLGTRRLPVQPVESVMAALLAVATLSVLLAVDTPGRGGVFLSGLAAYTFGRQLLFPLRSIKRRTSFGRPVVAVLTVIVFVLGVVLTVF</sequence>
<keyword evidence="10" id="KW-1185">Reference proteome</keyword>
<keyword evidence="6 8" id="KW-0472">Membrane</keyword>
<evidence type="ECO:0000313" key="10">
    <source>
        <dbReference type="Proteomes" id="UP001164965"/>
    </source>
</evidence>
<feature type="transmembrane region" description="Helical" evidence="8">
    <location>
        <begin position="202"/>
        <end position="222"/>
    </location>
</feature>
<evidence type="ECO:0000256" key="5">
    <source>
        <dbReference type="ARBA" id="ARBA00022989"/>
    </source>
</evidence>
<dbReference type="GO" id="GO:0016740">
    <property type="term" value="F:transferase activity"/>
    <property type="evidence" value="ECO:0007669"/>
    <property type="project" value="UniProtKB-KW"/>
</dbReference>
<organism evidence="9 10">
    <name type="scientific">Rhodococcus antarcticus</name>
    <dbReference type="NCBI Taxonomy" id="2987751"/>
    <lineage>
        <taxon>Bacteria</taxon>
        <taxon>Bacillati</taxon>
        <taxon>Actinomycetota</taxon>
        <taxon>Actinomycetes</taxon>
        <taxon>Mycobacteriales</taxon>
        <taxon>Nocardiaceae</taxon>
        <taxon>Rhodococcus</taxon>
    </lineage>
</organism>
<dbReference type="Proteomes" id="UP001164965">
    <property type="component" value="Chromosome"/>
</dbReference>
<feature type="transmembrane region" description="Helical" evidence="8">
    <location>
        <begin position="286"/>
        <end position="306"/>
    </location>
</feature>
<dbReference type="EMBL" id="CP110615">
    <property type="protein sequence ID" value="UZJ25152.1"/>
    <property type="molecule type" value="Genomic_DNA"/>
</dbReference>
<keyword evidence="4 8" id="KW-0812">Transmembrane</keyword>
<evidence type="ECO:0000256" key="4">
    <source>
        <dbReference type="ARBA" id="ARBA00022692"/>
    </source>
</evidence>
<feature type="transmembrane region" description="Helical" evidence="8">
    <location>
        <begin position="312"/>
        <end position="329"/>
    </location>
</feature>
<feature type="transmembrane region" description="Helical" evidence="8">
    <location>
        <begin position="167"/>
        <end position="190"/>
    </location>
</feature>
<evidence type="ECO:0000256" key="2">
    <source>
        <dbReference type="ARBA" id="ARBA00022475"/>
    </source>
</evidence>
<feature type="region of interest" description="Disordered" evidence="7">
    <location>
        <begin position="99"/>
        <end position="119"/>
    </location>
</feature>
<evidence type="ECO:0000256" key="1">
    <source>
        <dbReference type="ARBA" id="ARBA00007150"/>
    </source>
</evidence>
<proteinExistence type="inferred from homology"/>
<keyword evidence="5 8" id="KW-1133">Transmembrane helix</keyword>
<feature type="transmembrane region" description="Helical" evidence="8">
    <location>
        <begin position="341"/>
        <end position="362"/>
    </location>
</feature>
<dbReference type="PANTHER" id="PTHR30589">
    <property type="entry name" value="PROLIPOPROTEIN DIACYLGLYCERYL TRANSFERASE"/>
    <property type="match status" value="1"/>
</dbReference>
<evidence type="ECO:0000256" key="6">
    <source>
        <dbReference type="ARBA" id="ARBA00023136"/>
    </source>
</evidence>
<keyword evidence="2" id="KW-1003">Cell membrane</keyword>
<dbReference type="RefSeq" id="WP_265383258.1">
    <property type="nucleotide sequence ID" value="NZ_CP110615.1"/>
</dbReference>
<protein>
    <submittedName>
        <fullName evidence="9">Prolipoprotein diacylglyceryl transferase</fullName>
    </submittedName>
</protein>
<dbReference type="InterPro" id="IPR001640">
    <property type="entry name" value="Lgt"/>
</dbReference>